<comment type="caution">
    <text evidence="9">The sequence shown here is derived from an EMBL/GenBank/DDBJ whole genome shotgun (WGS) entry which is preliminary data.</text>
</comment>
<dbReference type="InterPro" id="IPR013604">
    <property type="entry name" value="7TM_chemorcpt"/>
</dbReference>
<evidence type="ECO:0000256" key="2">
    <source>
        <dbReference type="ARBA" id="ARBA00022475"/>
    </source>
</evidence>
<evidence type="ECO:0000313" key="10">
    <source>
        <dbReference type="Proteomes" id="UP001162156"/>
    </source>
</evidence>
<sequence>MLFQPKFKAGPVLIMFSCDWALQEAQNIIPICYKYQQDFSTSSGERQELICLTNQALNNKPAFTAAGFFEINRKTLLALLSATTTYFIVIIQFNQM</sequence>
<evidence type="ECO:0000256" key="1">
    <source>
        <dbReference type="ARBA" id="ARBA00004651"/>
    </source>
</evidence>
<dbReference type="Proteomes" id="UP001162156">
    <property type="component" value="Unassembled WGS sequence"/>
</dbReference>
<dbReference type="GO" id="GO:0043025">
    <property type="term" value="C:neuronal cell body"/>
    <property type="evidence" value="ECO:0007669"/>
    <property type="project" value="TreeGrafter"/>
</dbReference>
<dbReference type="GO" id="GO:0030425">
    <property type="term" value="C:dendrite"/>
    <property type="evidence" value="ECO:0007669"/>
    <property type="project" value="TreeGrafter"/>
</dbReference>
<keyword evidence="5 8" id="KW-0472">Membrane</keyword>
<accession>A0AAV8YAB5</accession>
<feature type="transmembrane region" description="Helical" evidence="8">
    <location>
        <begin position="76"/>
        <end position="93"/>
    </location>
</feature>
<evidence type="ECO:0000256" key="4">
    <source>
        <dbReference type="ARBA" id="ARBA00022989"/>
    </source>
</evidence>
<keyword evidence="7" id="KW-0807">Transducer</keyword>
<evidence type="ECO:0000256" key="3">
    <source>
        <dbReference type="ARBA" id="ARBA00022692"/>
    </source>
</evidence>
<dbReference type="GO" id="GO:0008049">
    <property type="term" value="P:male courtship behavior"/>
    <property type="evidence" value="ECO:0007669"/>
    <property type="project" value="TreeGrafter"/>
</dbReference>
<dbReference type="GO" id="GO:0007635">
    <property type="term" value="P:chemosensory behavior"/>
    <property type="evidence" value="ECO:0007669"/>
    <property type="project" value="TreeGrafter"/>
</dbReference>
<gene>
    <name evidence="9" type="ORF">NQ314_008647</name>
</gene>
<keyword evidence="10" id="KW-1185">Reference proteome</keyword>
<proteinExistence type="predicted"/>
<dbReference type="GO" id="GO:0050909">
    <property type="term" value="P:sensory perception of taste"/>
    <property type="evidence" value="ECO:0007669"/>
    <property type="project" value="InterPro"/>
</dbReference>
<comment type="subcellular location">
    <subcellularLocation>
        <location evidence="1">Cell membrane</location>
        <topology evidence="1">Multi-pass membrane protein</topology>
    </subcellularLocation>
</comment>
<keyword evidence="4 8" id="KW-1133">Transmembrane helix</keyword>
<protein>
    <submittedName>
        <fullName evidence="9">Uncharacterized protein</fullName>
    </submittedName>
</protein>
<evidence type="ECO:0000256" key="7">
    <source>
        <dbReference type="ARBA" id="ARBA00023224"/>
    </source>
</evidence>
<name>A0AAV8YAB5_9CUCU</name>
<keyword evidence="3 8" id="KW-0812">Transmembrane</keyword>
<dbReference type="EMBL" id="JANEYF010002389">
    <property type="protein sequence ID" value="KAJ8947248.1"/>
    <property type="molecule type" value="Genomic_DNA"/>
</dbReference>
<dbReference type="AlphaFoldDB" id="A0AAV8YAB5"/>
<keyword evidence="6" id="KW-0675">Receptor</keyword>
<dbReference type="GO" id="GO:0007165">
    <property type="term" value="P:signal transduction"/>
    <property type="evidence" value="ECO:0007669"/>
    <property type="project" value="UniProtKB-KW"/>
</dbReference>
<dbReference type="Pfam" id="PF08395">
    <property type="entry name" value="7tm_7"/>
    <property type="match status" value="1"/>
</dbReference>
<dbReference type="PANTHER" id="PTHR21143:SF104">
    <property type="entry name" value="GUSTATORY RECEPTOR 8A-RELATED"/>
    <property type="match status" value="1"/>
</dbReference>
<keyword evidence="2" id="KW-1003">Cell membrane</keyword>
<evidence type="ECO:0000313" key="9">
    <source>
        <dbReference type="EMBL" id="KAJ8947248.1"/>
    </source>
</evidence>
<reference evidence="9" key="1">
    <citation type="journal article" date="2023" name="Insect Mol. Biol.">
        <title>Genome sequencing provides insights into the evolution of gene families encoding plant cell wall-degrading enzymes in longhorned beetles.</title>
        <authorList>
            <person name="Shin N.R."/>
            <person name="Okamura Y."/>
            <person name="Kirsch R."/>
            <person name="Pauchet Y."/>
        </authorList>
    </citation>
    <scope>NUCLEOTIDE SEQUENCE</scope>
    <source>
        <strain evidence="9">RBIC_L_NR</strain>
    </source>
</reference>
<evidence type="ECO:0000256" key="6">
    <source>
        <dbReference type="ARBA" id="ARBA00023170"/>
    </source>
</evidence>
<dbReference type="GO" id="GO:0005886">
    <property type="term" value="C:plasma membrane"/>
    <property type="evidence" value="ECO:0007669"/>
    <property type="project" value="UniProtKB-SubCell"/>
</dbReference>
<organism evidence="9 10">
    <name type="scientific">Rhamnusium bicolor</name>
    <dbReference type="NCBI Taxonomy" id="1586634"/>
    <lineage>
        <taxon>Eukaryota</taxon>
        <taxon>Metazoa</taxon>
        <taxon>Ecdysozoa</taxon>
        <taxon>Arthropoda</taxon>
        <taxon>Hexapoda</taxon>
        <taxon>Insecta</taxon>
        <taxon>Pterygota</taxon>
        <taxon>Neoptera</taxon>
        <taxon>Endopterygota</taxon>
        <taxon>Coleoptera</taxon>
        <taxon>Polyphaga</taxon>
        <taxon>Cucujiformia</taxon>
        <taxon>Chrysomeloidea</taxon>
        <taxon>Cerambycidae</taxon>
        <taxon>Lepturinae</taxon>
        <taxon>Rhagiini</taxon>
        <taxon>Rhamnusium</taxon>
    </lineage>
</organism>
<evidence type="ECO:0000256" key="8">
    <source>
        <dbReference type="SAM" id="Phobius"/>
    </source>
</evidence>
<dbReference type="PANTHER" id="PTHR21143">
    <property type="entry name" value="INVERTEBRATE GUSTATORY RECEPTOR"/>
    <property type="match status" value="1"/>
</dbReference>
<evidence type="ECO:0000256" key="5">
    <source>
        <dbReference type="ARBA" id="ARBA00023136"/>
    </source>
</evidence>
<dbReference type="GO" id="GO:0030424">
    <property type="term" value="C:axon"/>
    <property type="evidence" value="ECO:0007669"/>
    <property type="project" value="TreeGrafter"/>
</dbReference>